<dbReference type="Proteomes" id="UP001500212">
    <property type="component" value="Unassembled WGS sequence"/>
</dbReference>
<sequence>MGDWFQTIVDVQVAPQNAAALASEVRDWLISSSVILADRTDCVLVSDLGYPPGPRADEAVDASGWSTPWQDVWTNGLDITTTRTVFDGGQGEPRAVTCPYCSREIELVDEYFQLDDAAWEPFRDVVHGWDEGRDVVIPCPACSRRVQPTAWKWADDYFVFGHLGFTFWNWPPFRPEFVEEFARRLEGHRPVLIDGKL</sequence>
<dbReference type="RefSeq" id="WP_345362934.1">
    <property type="nucleotide sequence ID" value="NZ_BAABHJ010000026.1"/>
</dbReference>
<protein>
    <recommendedName>
        <fullName evidence="3">Terminase</fullName>
    </recommendedName>
</protein>
<gene>
    <name evidence="1" type="ORF">GCM10023195_63720</name>
</gene>
<organism evidence="1 2">
    <name type="scientific">Actinoallomurus liliacearum</name>
    <dbReference type="NCBI Taxonomy" id="1080073"/>
    <lineage>
        <taxon>Bacteria</taxon>
        <taxon>Bacillati</taxon>
        <taxon>Actinomycetota</taxon>
        <taxon>Actinomycetes</taxon>
        <taxon>Streptosporangiales</taxon>
        <taxon>Thermomonosporaceae</taxon>
        <taxon>Actinoallomurus</taxon>
    </lineage>
</organism>
<evidence type="ECO:0000313" key="2">
    <source>
        <dbReference type="Proteomes" id="UP001500212"/>
    </source>
</evidence>
<proteinExistence type="predicted"/>
<comment type="caution">
    <text evidence="1">The sequence shown here is derived from an EMBL/GenBank/DDBJ whole genome shotgun (WGS) entry which is preliminary data.</text>
</comment>
<dbReference type="EMBL" id="BAABHJ010000026">
    <property type="protein sequence ID" value="GAA4614581.1"/>
    <property type="molecule type" value="Genomic_DNA"/>
</dbReference>
<keyword evidence="2" id="KW-1185">Reference proteome</keyword>
<accession>A0ABP8TTW9</accession>
<evidence type="ECO:0000313" key="1">
    <source>
        <dbReference type="EMBL" id="GAA4614581.1"/>
    </source>
</evidence>
<reference evidence="2" key="1">
    <citation type="journal article" date="2019" name="Int. J. Syst. Evol. Microbiol.">
        <title>The Global Catalogue of Microorganisms (GCM) 10K type strain sequencing project: providing services to taxonomists for standard genome sequencing and annotation.</title>
        <authorList>
            <consortium name="The Broad Institute Genomics Platform"/>
            <consortium name="The Broad Institute Genome Sequencing Center for Infectious Disease"/>
            <person name="Wu L."/>
            <person name="Ma J."/>
        </authorList>
    </citation>
    <scope>NUCLEOTIDE SEQUENCE [LARGE SCALE GENOMIC DNA]</scope>
    <source>
        <strain evidence="2">JCM 17938</strain>
    </source>
</reference>
<name>A0ABP8TTW9_9ACTN</name>
<evidence type="ECO:0008006" key="3">
    <source>
        <dbReference type="Google" id="ProtNLM"/>
    </source>
</evidence>